<keyword evidence="1" id="KW-0472">Membrane</keyword>
<organism evidence="2 3">
    <name type="scientific">Blautia faecis</name>
    <dbReference type="NCBI Taxonomy" id="871665"/>
    <lineage>
        <taxon>Bacteria</taxon>
        <taxon>Bacillati</taxon>
        <taxon>Bacillota</taxon>
        <taxon>Clostridia</taxon>
        <taxon>Lachnospirales</taxon>
        <taxon>Lachnospiraceae</taxon>
        <taxon>Blautia</taxon>
    </lineage>
</organism>
<dbReference type="RefSeq" id="WP_148461671.1">
    <property type="nucleotide sequence ID" value="NZ_JAAITS010000027.1"/>
</dbReference>
<evidence type="ECO:0000313" key="3">
    <source>
        <dbReference type="Proteomes" id="UP001644719"/>
    </source>
</evidence>
<feature type="transmembrane region" description="Helical" evidence="1">
    <location>
        <begin position="159"/>
        <end position="180"/>
    </location>
</feature>
<evidence type="ECO:0008006" key="4">
    <source>
        <dbReference type="Google" id="ProtNLM"/>
    </source>
</evidence>
<evidence type="ECO:0000256" key="1">
    <source>
        <dbReference type="SAM" id="Phobius"/>
    </source>
</evidence>
<feature type="transmembrane region" description="Helical" evidence="1">
    <location>
        <begin position="78"/>
        <end position="101"/>
    </location>
</feature>
<feature type="transmembrane region" description="Helical" evidence="1">
    <location>
        <begin position="49"/>
        <end position="66"/>
    </location>
</feature>
<feature type="transmembrane region" description="Helical" evidence="1">
    <location>
        <begin position="113"/>
        <end position="138"/>
    </location>
</feature>
<keyword evidence="3" id="KW-1185">Reference proteome</keyword>
<feature type="transmembrane region" description="Helical" evidence="1">
    <location>
        <begin position="227"/>
        <end position="247"/>
    </location>
</feature>
<dbReference type="Proteomes" id="UP001644719">
    <property type="component" value="Unassembled WGS sequence"/>
</dbReference>
<dbReference type="EMBL" id="JAAITS010000027">
    <property type="protein sequence ID" value="NSG85843.1"/>
    <property type="molecule type" value="Genomic_DNA"/>
</dbReference>
<feature type="transmembrane region" description="Helical" evidence="1">
    <location>
        <begin position="587"/>
        <end position="606"/>
    </location>
</feature>
<name>A0ABX2H8D5_9FIRM</name>
<dbReference type="Pfam" id="PF19484">
    <property type="entry name" value="DUF6020"/>
    <property type="match status" value="2"/>
</dbReference>
<protein>
    <recommendedName>
        <fullName evidence="4">Glycosyltransferase RgtA/B/C/D-like domain-containing protein</fullName>
    </recommendedName>
</protein>
<feature type="transmembrane region" description="Helical" evidence="1">
    <location>
        <begin position="534"/>
        <end position="556"/>
    </location>
</feature>
<feature type="transmembrane region" description="Helical" evidence="1">
    <location>
        <begin position="563"/>
        <end position="581"/>
    </location>
</feature>
<gene>
    <name evidence="2" type="ORF">G5B17_10430</name>
</gene>
<accession>A0ABX2H8D5</accession>
<comment type="caution">
    <text evidence="2">The sequence shown here is derived from an EMBL/GenBank/DDBJ whole genome shotgun (WGS) entry which is preliminary data.</text>
</comment>
<keyword evidence="1" id="KW-0812">Transmembrane</keyword>
<evidence type="ECO:0000313" key="2">
    <source>
        <dbReference type="EMBL" id="NSG85843.1"/>
    </source>
</evidence>
<reference evidence="2 3" key="1">
    <citation type="journal article" date="2020" name="Cell Host Microbe">
        <title>Functional and Genomic Variation between Human-Derived Isolates of Lachnospiraceae Reveals Inter- and Intra-Species Diversity.</title>
        <authorList>
            <person name="Sorbara M.T."/>
            <person name="Littmann E.R."/>
            <person name="Fontana E."/>
            <person name="Moody T.U."/>
            <person name="Kohout C.E."/>
            <person name="Gjonbalaj M."/>
            <person name="Eaton V."/>
            <person name="Seok R."/>
            <person name="Leiner I.M."/>
            <person name="Pamer E.G."/>
        </authorList>
    </citation>
    <scope>NUCLEOTIDE SEQUENCE [LARGE SCALE GENOMIC DNA]</scope>
    <source>
        <strain evidence="2 3">MSK.17.74</strain>
    </source>
</reference>
<proteinExistence type="predicted"/>
<sequence>MEKNLKKYTLPVIAAILTVFALSMTGLYAGSADNPGETFLSLCKKEMTGIGIDKLVVLIAIIALYMKCWRNFCRSCKWITHLIAAMFSVFMLIGMSFSVQGNWSFFTAGRNQILIALLTWAGFFFLFDIVISLLYAYGEKHPFLHSRNIKKFPEFMEKHYLLVAFLLILAGWLPYILIFWPGSVPYDGFRQLNMFAGNQRFTNKHPWELSLIMGALMTIGNVISDNWGIFMVVGVLALIYAVCYATVCYKLKSWGAPRWFNICCIAFFSLVPVFGAYSQTIIKDGIFSALFSLFMAIYVECCIPTLREKSGQSLRQQLTVLFLAGFGMCITRNNGIYMVLPAFILLFFFLGKKRRLYAVGMVILVTVGYMGLQKEVAPRLYIGNFPSRVFFSIPMQQTARYLKEYPDDVTKEEAKAIDGVMEYDEIADLYNPELSDPVKATYRGGHITMAKLKRYFNAWFSMFLRHPGVYIEATLHNSYGYYYPFHNCTAQSSYRFYTVNEPLIEESDYHQIFSAETRNQLKRYADLWSQIPGLAQICNAGTYTWIVILLLGYLIYRKRWKGILVLAAPALNVAICIASPVNGLLRYTFPLMACMPAVIFWGLAYAEKAIDDKRTDEK</sequence>
<dbReference type="InterPro" id="IPR046062">
    <property type="entry name" value="DUF6020"/>
</dbReference>
<feature type="transmembrane region" description="Helical" evidence="1">
    <location>
        <begin position="318"/>
        <end position="350"/>
    </location>
</feature>
<feature type="transmembrane region" description="Helical" evidence="1">
    <location>
        <begin position="12"/>
        <end position="29"/>
    </location>
</feature>
<keyword evidence="1" id="KW-1133">Transmembrane helix</keyword>
<feature type="transmembrane region" description="Helical" evidence="1">
    <location>
        <begin position="356"/>
        <end position="372"/>
    </location>
</feature>
<feature type="transmembrane region" description="Helical" evidence="1">
    <location>
        <begin position="259"/>
        <end position="279"/>
    </location>
</feature>